<protein>
    <submittedName>
        <fullName evidence="2">DUF2946 domain-containing protein</fullName>
    </submittedName>
</protein>
<dbReference type="Proteomes" id="UP000235994">
    <property type="component" value="Unassembled WGS sequence"/>
</dbReference>
<reference evidence="2 3" key="1">
    <citation type="submission" date="2018-01" db="EMBL/GenBank/DDBJ databases">
        <title>The draft genome of an aniline degradation strain ANB-1.</title>
        <authorList>
            <person name="Zhang L."/>
            <person name="Jiang J."/>
        </authorList>
    </citation>
    <scope>NUCLEOTIDE SEQUENCE [LARGE SCALE GENOMIC DNA]</scope>
    <source>
        <strain evidence="2 3">ANB-1</strain>
    </source>
</reference>
<feature type="region of interest" description="Disordered" evidence="1">
    <location>
        <begin position="120"/>
        <end position="146"/>
    </location>
</feature>
<comment type="caution">
    <text evidence="2">The sequence shown here is derived from an EMBL/GenBank/DDBJ whole genome shotgun (WGS) entry which is preliminary data.</text>
</comment>
<evidence type="ECO:0000313" key="2">
    <source>
        <dbReference type="EMBL" id="PND33053.1"/>
    </source>
</evidence>
<dbReference type="Pfam" id="PF11162">
    <property type="entry name" value="DUF2946"/>
    <property type="match status" value="1"/>
</dbReference>
<dbReference type="RefSeq" id="WP_102774153.1">
    <property type="nucleotide sequence ID" value="NZ_POQS01000004.1"/>
</dbReference>
<name>A0A2N8KHX8_9BURK</name>
<proteinExistence type="predicted"/>
<evidence type="ECO:0000313" key="3">
    <source>
        <dbReference type="Proteomes" id="UP000235994"/>
    </source>
</evidence>
<sequence length="146" mass="14648">MPATSRQLRRQPAARAARATALLWLALMALALRALVPAGYMPDVGALHDGRLEVTFCSAAGAPPALALQLAAKSRSGKNAGHDNAGSGAQCPFGLLAHLTPAPAAAPAVLVPAAARHAPPRPAARALPTQGAQGPPLGSRAPPFLA</sequence>
<dbReference type="InterPro" id="IPR021333">
    <property type="entry name" value="DUF2946"/>
</dbReference>
<accession>A0A2N8KHX8</accession>
<gene>
    <name evidence="2" type="ORF">C1I89_16680</name>
</gene>
<dbReference type="EMBL" id="POQS01000004">
    <property type="protein sequence ID" value="PND33053.1"/>
    <property type="molecule type" value="Genomic_DNA"/>
</dbReference>
<organism evidence="2 3">
    <name type="scientific">Achromobacter pulmonis</name>
    <dbReference type="NCBI Taxonomy" id="1389932"/>
    <lineage>
        <taxon>Bacteria</taxon>
        <taxon>Pseudomonadati</taxon>
        <taxon>Pseudomonadota</taxon>
        <taxon>Betaproteobacteria</taxon>
        <taxon>Burkholderiales</taxon>
        <taxon>Alcaligenaceae</taxon>
        <taxon>Achromobacter</taxon>
    </lineage>
</organism>
<feature type="compositionally biased region" description="Low complexity" evidence="1">
    <location>
        <begin position="120"/>
        <end position="129"/>
    </location>
</feature>
<keyword evidence="3" id="KW-1185">Reference proteome</keyword>
<evidence type="ECO:0000256" key="1">
    <source>
        <dbReference type="SAM" id="MobiDB-lite"/>
    </source>
</evidence>
<dbReference type="AlphaFoldDB" id="A0A2N8KHX8"/>